<accession>A0A938Y2Q9</accession>
<evidence type="ECO:0000313" key="1">
    <source>
        <dbReference type="EMBL" id="MBM7590901.1"/>
    </source>
</evidence>
<reference evidence="1" key="1">
    <citation type="submission" date="2021-01" db="EMBL/GenBank/DDBJ databases">
        <title>Genomic Encyclopedia of Type Strains, Phase IV (KMG-IV): sequencing the most valuable type-strain genomes for metagenomic binning, comparative biology and taxonomic classification.</title>
        <authorList>
            <person name="Goeker M."/>
        </authorList>
    </citation>
    <scope>NUCLEOTIDE SEQUENCE</scope>
    <source>
        <strain evidence="1">DSM 25523</strain>
    </source>
</reference>
<protein>
    <recommendedName>
        <fullName evidence="3">MmcB family DNA repair protein</fullName>
    </recommendedName>
</protein>
<dbReference type="InterPro" id="IPR009394">
    <property type="entry name" value="MmcB-like"/>
</dbReference>
<dbReference type="Pfam" id="PF06319">
    <property type="entry name" value="MmcB-like"/>
    <property type="match status" value="1"/>
</dbReference>
<dbReference type="EMBL" id="JAFBEB010000008">
    <property type="protein sequence ID" value="MBM7590901.1"/>
    <property type="molecule type" value="Genomic_DNA"/>
</dbReference>
<gene>
    <name evidence="1" type="ORF">JOD01_002513</name>
</gene>
<keyword evidence="2" id="KW-1185">Reference proteome</keyword>
<dbReference type="RefSeq" id="WP_204518647.1">
    <property type="nucleotide sequence ID" value="NZ_BAABIN010000005.1"/>
</dbReference>
<organism evidence="1 2">
    <name type="scientific">Brevibacillus fulvus</name>
    <dbReference type="NCBI Taxonomy" id="1125967"/>
    <lineage>
        <taxon>Bacteria</taxon>
        <taxon>Bacillati</taxon>
        <taxon>Bacillota</taxon>
        <taxon>Bacilli</taxon>
        <taxon>Bacillales</taxon>
        <taxon>Paenibacillaceae</taxon>
        <taxon>Brevibacillus</taxon>
    </lineage>
</organism>
<evidence type="ECO:0000313" key="2">
    <source>
        <dbReference type="Proteomes" id="UP000717624"/>
    </source>
</evidence>
<dbReference type="AlphaFoldDB" id="A0A938Y2Q9"/>
<evidence type="ECO:0008006" key="3">
    <source>
        <dbReference type="Google" id="ProtNLM"/>
    </source>
</evidence>
<sequence length="270" mass="31246">MTKKTNVKADEIKRALAKRHTDDVFLTEVKTGATWGSNELLKFDAFAIKKSWAKPRLTGYEVKVSRSDFLKDEKWPGYLQHCHCFSFVCPKGLIAPEELTTEVGLIWYYPDSGALVTKRPAKYRLIEMPADLLYYILLSRTDSDRHPFFSDRREMIESYLSQKEARLRIGQEFKGRLFDEISALRKKVKELEDELRYGGNKGEQLALIKEAAEKAGINVRYSWWPRDVVEMIGQGIHPDMKRAIERIKRDVDEVTKLVKASGSELLLKKQ</sequence>
<name>A0A938Y2Q9_9BACL</name>
<comment type="caution">
    <text evidence="1">The sequence shown here is derived from an EMBL/GenBank/DDBJ whole genome shotgun (WGS) entry which is preliminary data.</text>
</comment>
<dbReference type="Proteomes" id="UP000717624">
    <property type="component" value="Unassembled WGS sequence"/>
</dbReference>
<proteinExistence type="predicted"/>